<dbReference type="AlphaFoldDB" id="A0AAD4LXI0"/>
<feature type="region of interest" description="Disordered" evidence="1">
    <location>
        <begin position="69"/>
        <end position="131"/>
    </location>
</feature>
<accession>A0AAD4LXI0</accession>
<proteinExistence type="predicted"/>
<protein>
    <submittedName>
        <fullName evidence="2">Uncharacterized protein</fullName>
    </submittedName>
</protein>
<evidence type="ECO:0000313" key="3">
    <source>
        <dbReference type="Proteomes" id="UP001203297"/>
    </source>
</evidence>
<evidence type="ECO:0000313" key="2">
    <source>
        <dbReference type="EMBL" id="KAI0294066.1"/>
    </source>
</evidence>
<feature type="compositionally biased region" description="Low complexity" evidence="1">
    <location>
        <begin position="1"/>
        <end position="24"/>
    </location>
</feature>
<name>A0AAD4LXI0_9AGAM</name>
<gene>
    <name evidence="2" type="ORF">B0F90DRAFT_1759076</name>
</gene>
<organism evidence="2 3">
    <name type="scientific">Multifurca ochricompacta</name>
    <dbReference type="NCBI Taxonomy" id="376703"/>
    <lineage>
        <taxon>Eukaryota</taxon>
        <taxon>Fungi</taxon>
        <taxon>Dikarya</taxon>
        <taxon>Basidiomycota</taxon>
        <taxon>Agaricomycotina</taxon>
        <taxon>Agaricomycetes</taxon>
        <taxon>Russulales</taxon>
        <taxon>Russulaceae</taxon>
        <taxon>Multifurca</taxon>
    </lineage>
</organism>
<feature type="compositionally biased region" description="Polar residues" evidence="1">
    <location>
        <begin position="72"/>
        <end position="85"/>
    </location>
</feature>
<dbReference type="EMBL" id="WTXG01000082">
    <property type="protein sequence ID" value="KAI0294066.1"/>
    <property type="molecule type" value="Genomic_DNA"/>
</dbReference>
<keyword evidence="3" id="KW-1185">Reference proteome</keyword>
<reference evidence="2" key="1">
    <citation type="journal article" date="2022" name="New Phytol.">
        <title>Evolutionary transition to the ectomycorrhizal habit in the genomes of a hyperdiverse lineage of mushroom-forming fungi.</title>
        <authorList>
            <person name="Looney B."/>
            <person name="Miyauchi S."/>
            <person name="Morin E."/>
            <person name="Drula E."/>
            <person name="Courty P.E."/>
            <person name="Kohler A."/>
            <person name="Kuo A."/>
            <person name="LaButti K."/>
            <person name="Pangilinan J."/>
            <person name="Lipzen A."/>
            <person name="Riley R."/>
            <person name="Andreopoulos W."/>
            <person name="He G."/>
            <person name="Johnson J."/>
            <person name="Nolan M."/>
            <person name="Tritt A."/>
            <person name="Barry K.W."/>
            <person name="Grigoriev I.V."/>
            <person name="Nagy L.G."/>
            <person name="Hibbett D."/>
            <person name="Henrissat B."/>
            <person name="Matheny P.B."/>
            <person name="Labbe J."/>
            <person name="Martin F.M."/>
        </authorList>
    </citation>
    <scope>NUCLEOTIDE SEQUENCE</scope>
    <source>
        <strain evidence="2">BPL690</strain>
    </source>
</reference>
<dbReference type="Proteomes" id="UP001203297">
    <property type="component" value="Unassembled WGS sequence"/>
</dbReference>
<sequence>MTTTNGSDPSSTSNNNNSTGNGDPLSSLLNLNDTSVDNNNGKDNSGALGDGISDKGVAALINMLMNALGAGDNSTSTNGSDPSPTTRRDTDSSLIDLMNALTGDSSTDPSLDDAGLTDPFSSDISSSGATL</sequence>
<feature type="compositionally biased region" description="Polar residues" evidence="1">
    <location>
        <begin position="119"/>
        <end position="131"/>
    </location>
</feature>
<feature type="region of interest" description="Disordered" evidence="1">
    <location>
        <begin position="1"/>
        <end position="53"/>
    </location>
</feature>
<feature type="non-terminal residue" evidence="2">
    <location>
        <position position="131"/>
    </location>
</feature>
<comment type="caution">
    <text evidence="2">The sequence shown here is derived from an EMBL/GenBank/DDBJ whole genome shotgun (WGS) entry which is preliminary data.</text>
</comment>
<evidence type="ECO:0000256" key="1">
    <source>
        <dbReference type="SAM" id="MobiDB-lite"/>
    </source>
</evidence>
<feature type="compositionally biased region" description="Polar residues" evidence="1">
    <location>
        <begin position="27"/>
        <end position="43"/>
    </location>
</feature>